<comment type="caution">
    <text evidence="1">The sequence shown here is derived from an EMBL/GenBank/DDBJ whole genome shotgun (WGS) entry which is preliminary data.</text>
</comment>
<keyword evidence="2" id="KW-1185">Reference proteome</keyword>
<evidence type="ECO:0000313" key="1">
    <source>
        <dbReference type="EMBL" id="KAJ1945184.1"/>
    </source>
</evidence>
<protein>
    <submittedName>
        <fullName evidence="1">Uncharacterized protein</fullName>
    </submittedName>
</protein>
<organism evidence="1 2">
    <name type="scientific">Linderina macrospora</name>
    <dbReference type="NCBI Taxonomy" id="4868"/>
    <lineage>
        <taxon>Eukaryota</taxon>
        <taxon>Fungi</taxon>
        <taxon>Fungi incertae sedis</taxon>
        <taxon>Zoopagomycota</taxon>
        <taxon>Kickxellomycotina</taxon>
        <taxon>Kickxellomycetes</taxon>
        <taxon>Kickxellales</taxon>
        <taxon>Kickxellaceae</taxon>
        <taxon>Linderina</taxon>
    </lineage>
</organism>
<feature type="non-terminal residue" evidence="1">
    <location>
        <position position="836"/>
    </location>
</feature>
<dbReference type="Proteomes" id="UP001150603">
    <property type="component" value="Unassembled WGS sequence"/>
</dbReference>
<gene>
    <name evidence="1" type="ORF">FBU59_002383</name>
</gene>
<sequence length="836" mass="90556">MSGGGKIAEGDTGQAASSSSPVPIPPATGADSGNRASLVFQRLHASSVLPATTSLISPPRPGILSPEALPESASSRRQPEPSSLNRSRTTGDGMRSSVAGSIWSHIRVTTPTGDFTIPRTNAGQSPQSMPSAWSLGLRRPSTYSMAASGNHGESGALGVATNVLETPAILSMDPLGEEGSMHESATAPTSETSPLLPRPPSPLAASSAVATQDPACMPSAKSRIANALGSMLSGLTPEQVKVAKAVLAYSLAALVPFIPVLRDWLGDPDYMSPHLVTNATIWYHAAKTRSGLTEGGLVGMLWVFVTSCVMYVALFTGEWLHECYAVDPSTAPLLGTTGDVPEALPLAFESKLVSLVVFVFGYSWCLAFFKANANRPSVGTATAISNIVLYLVMLREAPIVNYKSAAEARILNGNGNGKVPWPFPSDGDSLAESVGKKTMHIVVAVLLGMSISMLVGWFVRPTTAGQSLRKSINNTLGSLRDLLPQLLDPIVSEVMPSNTQQKLHGAKPEELKEGLRLHRQKLQALKKQLAEITLEPTEWHIWARRRKLAALVACLDGLSLHLSSMSSGLELRVIDHNSDAYEGDLDVAAYSAVIQRIRAPLMKLGLVCDKTIMAIQTMVDVALDRDQQQNPQLFSSYYEGICECDDSPAHLNEFEVPQSPVECSGICDRCSRHRDYDPVTKKIMRLRVEMVDAIQAFQEEYDEAVNDLAELPISPRLRASMAGPIIDSPTSWTQVPTLDSLRDSAGQKKSTTTEEQLFIVYFFVFSMREFVDELFGILPQVAAVCRPPRPFKQTVKRALQPRKLATKARTFMSWIVSLFWALWDTGATTELEARYE</sequence>
<reference evidence="1" key="1">
    <citation type="submission" date="2022-07" db="EMBL/GenBank/DDBJ databases">
        <title>Phylogenomic reconstructions and comparative analyses of Kickxellomycotina fungi.</title>
        <authorList>
            <person name="Reynolds N.K."/>
            <person name="Stajich J.E."/>
            <person name="Barry K."/>
            <person name="Grigoriev I.V."/>
            <person name="Crous P."/>
            <person name="Smith M.E."/>
        </authorList>
    </citation>
    <scope>NUCLEOTIDE SEQUENCE</scope>
    <source>
        <strain evidence="1">NRRL 5244</strain>
    </source>
</reference>
<dbReference type="EMBL" id="JANBPW010001291">
    <property type="protein sequence ID" value="KAJ1945184.1"/>
    <property type="molecule type" value="Genomic_DNA"/>
</dbReference>
<accession>A0ACC1JBG3</accession>
<proteinExistence type="predicted"/>
<evidence type="ECO:0000313" key="2">
    <source>
        <dbReference type="Proteomes" id="UP001150603"/>
    </source>
</evidence>
<name>A0ACC1JBG3_9FUNG</name>